<dbReference type="EMBL" id="UFXL01000001">
    <property type="protein sequence ID" value="SUY78389.1"/>
    <property type="molecule type" value="Genomic_DNA"/>
</dbReference>
<gene>
    <name evidence="1" type="ORF">NCTC10698_03304</name>
</gene>
<evidence type="ECO:0000313" key="2">
    <source>
        <dbReference type="Proteomes" id="UP000255070"/>
    </source>
</evidence>
<dbReference type="GeneID" id="63998588"/>
<dbReference type="RefSeq" id="WP_003077765.1">
    <property type="nucleotide sequence ID" value="NZ_BBJZ01000002.1"/>
</dbReference>
<evidence type="ECO:0000313" key="1">
    <source>
        <dbReference type="EMBL" id="SUY78389.1"/>
    </source>
</evidence>
<dbReference type="Proteomes" id="UP000255070">
    <property type="component" value="Unassembled WGS sequence"/>
</dbReference>
<name>A0A8B4S4J9_COMTE</name>
<accession>A0A8B4S4J9</accession>
<reference evidence="1 2" key="1">
    <citation type="submission" date="2018-06" db="EMBL/GenBank/DDBJ databases">
        <authorList>
            <consortium name="Pathogen Informatics"/>
            <person name="Doyle S."/>
        </authorList>
    </citation>
    <scope>NUCLEOTIDE SEQUENCE [LARGE SCALE GENOMIC DNA]</scope>
    <source>
        <strain evidence="1 2">NCTC10698</strain>
    </source>
</reference>
<keyword evidence="2" id="KW-1185">Reference proteome</keyword>
<sequence>MQTIEHKAIPGAFLLLEVMRAMHCKQKHDMTALLAGESGKRSWGFTSPNSNQDLLI</sequence>
<proteinExistence type="predicted"/>
<protein>
    <submittedName>
        <fullName evidence="1">Uncharacterized protein</fullName>
    </submittedName>
</protein>
<comment type="caution">
    <text evidence="1">The sequence shown here is derived from an EMBL/GenBank/DDBJ whole genome shotgun (WGS) entry which is preliminary data.</text>
</comment>
<dbReference type="AlphaFoldDB" id="A0A8B4S4J9"/>
<organism evidence="1 2">
    <name type="scientific">Comamonas testosteroni</name>
    <name type="common">Pseudomonas testosteroni</name>
    <dbReference type="NCBI Taxonomy" id="285"/>
    <lineage>
        <taxon>Bacteria</taxon>
        <taxon>Pseudomonadati</taxon>
        <taxon>Pseudomonadota</taxon>
        <taxon>Betaproteobacteria</taxon>
        <taxon>Burkholderiales</taxon>
        <taxon>Comamonadaceae</taxon>
        <taxon>Comamonas</taxon>
    </lineage>
</organism>